<reference evidence="1 2" key="1">
    <citation type="submission" date="2018-07" db="EMBL/GenBank/DDBJ databases">
        <title>Chryseobacterium lacus sp. nov., isolated from lake water.</title>
        <authorList>
            <person name="Li C.-M."/>
        </authorList>
    </citation>
    <scope>NUCLEOTIDE SEQUENCE [LARGE SCALE GENOMIC DNA]</scope>
    <source>
        <strain evidence="1 2">YLOS41</strain>
    </source>
</reference>
<name>A0A368MWR4_9FLAO</name>
<dbReference type="AlphaFoldDB" id="A0A368MWR4"/>
<keyword evidence="2" id="KW-1185">Reference proteome</keyword>
<evidence type="ECO:0000313" key="2">
    <source>
        <dbReference type="Proteomes" id="UP000252172"/>
    </source>
</evidence>
<proteinExistence type="predicted"/>
<protein>
    <submittedName>
        <fullName evidence="1">Uncharacterized protein</fullName>
    </submittedName>
</protein>
<gene>
    <name evidence="1" type="ORF">DQ356_08970</name>
</gene>
<comment type="caution">
    <text evidence="1">The sequence shown here is derived from an EMBL/GenBank/DDBJ whole genome shotgun (WGS) entry which is preliminary data.</text>
</comment>
<accession>A0A368MWR4</accession>
<dbReference type="EMBL" id="QPIE01000006">
    <property type="protein sequence ID" value="RCU42456.1"/>
    <property type="molecule type" value="Genomic_DNA"/>
</dbReference>
<dbReference type="Proteomes" id="UP000252172">
    <property type="component" value="Unassembled WGS sequence"/>
</dbReference>
<evidence type="ECO:0000313" key="1">
    <source>
        <dbReference type="EMBL" id="RCU42456.1"/>
    </source>
</evidence>
<sequence length="305" mass="36286">MISENIKNIFRFIDFLHSNIPHFNKQKPLLDEIADLRQQYYSLNPKIYFNHKFERDELKVKEDMLVDRFRTECKDAIKDKIQEFGITDLSNFGNNHFYNIGELMILVTTAAYDREDVEEIIKAKENYISIIANLEIGLKHFLPYDLLNDFNDELYDCFLPFFNSEDRLKLEKYRAENLSNIESLTPVANVITIKYELSECARLITQKFNDMHSKGWAYAFLSEKDFSSYVQLLTNFFEYRPQIISATEIKLKRNTKTRVATILRDIHKDLSEKELINDKPFFKLVKILNHFKHDSEKDLYKALTR</sequence>
<dbReference type="RefSeq" id="WP_114304149.1">
    <property type="nucleotide sequence ID" value="NZ_QPIE01000006.1"/>
</dbReference>
<organism evidence="1 2">
    <name type="scientific">Chryseobacterium lacus</name>
    <dbReference type="NCBI Taxonomy" id="2058346"/>
    <lineage>
        <taxon>Bacteria</taxon>
        <taxon>Pseudomonadati</taxon>
        <taxon>Bacteroidota</taxon>
        <taxon>Flavobacteriia</taxon>
        <taxon>Flavobacteriales</taxon>
        <taxon>Weeksellaceae</taxon>
        <taxon>Chryseobacterium group</taxon>
        <taxon>Chryseobacterium</taxon>
    </lineage>
</organism>
<dbReference type="OrthoDB" id="1211741at2"/>